<accession>A0AA86Q5T8</accession>
<name>A0AA86Q5T8_9EUKA</name>
<keyword evidence="1" id="KW-0812">Transmembrane</keyword>
<sequence>MSDQTQKPTLQKALNGLKESLVKIEETKENQLARQVCNSLIDKALEVDKTLQEVIGAKQAIRFSASTLLFALKFNLKEVRNQFTKEDNQLQKILRMTHQVVDDYSVFIKDFIEQSDASEGCPVNMKSILFLVLTLSVVIFYLAYKVYGPLDKK</sequence>
<evidence type="ECO:0000313" key="3">
    <source>
        <dbReference type="EMBL" id="CAL6030332.1"/>
    </source>
</evidence>
<keyword evidence="1" id="KW-0472">Membrane</keyword>
<comment type="caution">
    <text evidence="2">The sequence shown here is derived from an EMBL/GenBank/DDBJ whole genome shotgun (WGS) entry which is preliminary data.</text>
</comment>
<dbReference type="AlphaFoldDB" id="A0AA86Q5T8"/>
<proteinExistence type="predicted"/>
<evidence type="ECO:0000313" key="4">
    <source>
        <dbReference type="Proteomes" id="UP001642409"/>
    </source>
</evidence>
<dbReference type="EMBL" id="CATOUU010000822">
    <property type="protein sequence ID" value="CAI9951096.1"/>
    <property type="molecule type" value="Genomic_DNA"/>
</dbReference>
<evidence type="ECO:0000256" key="1">
    <source>
        <dbReference type="SAM" id="Phobius"/>
    </source>
</evidence>
<keyword evidence="1" id="KW-1133">Transmembrane helix</keyword>
<dbReference type="EMBL" id="CAXDID020000115">
    <property type="protein sequence ID" value="CAL6030332.1"/>
    <property type="molecule type" value="Genomic_DNA"/>
</dbReference>
<dbReference type="Proteomes" id="UP001642409">
    <property type="component" value="Unassembled WGS sequence"/>
</dbReference>
<organism evidence="2">
    <name type="scientific">Hexamita inflata</name>
    <dbReference type="NCBI Taxonomy" id="28002"/>
    <lineage>
        <taxon>Eukaryota</taxon>
        <taxon>Metamonada</taxon>
        <taxon>Diplomonadida</taxon>
        <taxon>Hexamitidae</taxon>
        <taxon>Hexamitinae</taxon>
        <taxon>Hexamita</taxon>
    </lineage>
</organism>
<reference evidence="2" key="1">
    <citation type="submission" date="2023-06" db="EMBL/GenBank/DDBJ databases">
        <authorList>
            <person name="Kurt Z."/>
        </authorList>
    </citation>
    <scope>NUCLEOTIDE SEQUENCE</scope>
</reference>
<gene>
    <name evidence="3" type="ORF">HINF_LOCUS33209</name>
    <name evidence="2" type="ORF">HINF_LOCUS38741</name>
</gene>
<keyword evidence="4" id="KW-1185">Reference proteome</keyword>
<feature type="transmembrane region" description="Helical" evidence="1">
    <location>
        <begin position="128"/>
        <end position="147"/>
    </location>
</feature>
<evidence type="ECO:0000313" key="2">
    <source>
        <dbReference type="EMBL" id="CAI9951096.1"/>
    </source>
</evidence>
<protein>
    <submittedName>
        <fullName evidence="3">Hypothetical_protein</fullName>
    </submittedName>
</protein>
<reference evidence="3 4" key="2">
    <citation type="submission" date="2024-07" db="EMBL/GenBank/DDBJ databases">
        <authorList>
            <person name="Akdeniz Z."/>
        </authorList>
    </citation>
    <scope>NUCLEOTIDE SEQUENCE [LARGE SCALE GENOMIC DNA]</scope>
</reference>